<dbReference type="Pfam" id="PF02518">
    <property type="entry name" value="HATPase_c"/>
    <property type="match status" value="1"/>
</dbReference>
<dbReference type="SUPFAM" id="SSF55874">
    <property type="entry name" value="ATPase domain of HSP90 chaperone/DNA topoisomerase II/histidine kinase"/>
    <property type="match status" value="1"/>
</dbReference>
<dbReference type="Pfam" id="PF08448">
    <property type="entry name" value="PAS_4"/>
    <property type="match status" value="1"/>
</dbReference>
<dbReference type="SMART" id="SM00387">
    <property type="entry name" value="HATPase_c"/>
    <property type="match status" value="1"/>
</dbReference>
<dbReference type="PROSITE" id="PS50109">
    <property type="entry name" value="HIS_KIN"/>
    <property type="match status" value="1"/>
</dbReference>
<dbReference type="PANTHER" id="PTHR43065">
    <property type="entry name" value="SENSOR HISTIDINE KINASE"/>
    <property type="match status" value="1"/>
</dbReference>
<dbReference type="InterPro" id="IPR005467">
    <property type="entry name" value="His_kinase_dom"/>
</dbReference>
<accession>A0ABT6BCL8</accession>
<keyword evidence="6" id="KW-1185">Reference proteome</keyword>
<dbReference type="EMBL" id="JARJJS010000002">
    <property type="protein sequence ID" value="MDF4025709.1"/>
    <property type="molecule type" value="Genomic_DNA"/>
</dbReference>
<dbReference type="Gene3D" id="1.10.287.130">
    <property type="match status" value="1"/>
</dbReference>
<dbReference type="PANTHER" id="PTHR43065:SF42">
    <property type="entry name" value="TWO-COMPONENT SENSOR PPRA"/>
    <property type="match status" value="1"/>
</dbReference>
<dbReference type="InterPro" id="IPR003594">
    <property type="entry name" value="HATPase_dom"/>
</dbReference>
<dbReference type="InterPro" id="IPR000700">
    <property type="entry name" value="PAS-assoc_C"/>
</dbReference>
<dbReference type="PRINTS" id="PR00344">
    <property type="entry name" value="BCTRLSENSOR"/>
</dbReference>
<dbReference type="InterPro" id="IPR013656">
    <property type="entry name" value="PAS_4"/>
</dbReference>
<dbReference type="SUPFAM" id="SSF55785">
    <property type="entry name" value="PYP-like sensor domain (PAS domain)"/>
    <property type="match status" value="1"/>
</dbReference>
<proteinExistence type="predicted"/>
<dbReference type="InterPro" id="IPR035965">
    <property type="entry name" value="PAS-like_dom_sf"/>
</dbReference>
<evidence type="ECO:0000313" key="6">
    <source>
        <dbReference type="Proteomes" id="UP001528850"/>
    </source>
</evidence>
<feature type="domain" description="PAC" evidence="4">
    <location>
        <begin position="74"/>
        <end position="128"/>
    </location>
</feature>
<reference evidence="5 6" key="1">
    <citation type="journal article" date="2024" name="Curr. Microbiol.">
        <title>Luteibacter sahnii sp. nov., A Novel Yellow-Colored Xanthomonadin Pigment Producing Probiotic Bacterium from Healthy Rice Seed Microbiome.</title>
        <authorList>
            <person name="Jaiswal G."/>
            <person name="Rana R."/>
            <person name="Nayak P.K."/>
            <person name="Chouhan R."/>
            <person name="Gandhi S.G."/>
            <person name="Patel H.K."/>
            <person name="Patil P.B."/>
        </authorList>
    </citation>
    <scope>NUCLEOTIDE SEQUENCE [LARGE SCALE GENOMIC DNA]</scope>
    <source>
        <strain evidence="5 6">PPL201</strain>
    </source>
</reference>
<comment type="caution">
    <text evidence="5">The sequence shown here is derived from an EMBL/GenBank/DDBJ whole genome shotgun (WGS) entry which is preliminary data.</text>
</comment>
<dbReference type="Proteomes" id="UP001528850">
    <property type="component" value="Unassembled WGS sequence"/>
</dbReference>
<name>A0ABT6BCL8_9GAMM</name>
<dbReference type="InterPro" id="IPR036890">
    <property type="entry name" value="HATPase_C_sf"/>
</dbReference>
<comment type="catalytic activity">
    <reaction evidence="1">
        <text>ATP + protein L-histidine = ADP + protein N-phospho-L-histidine.</text>
        <dbReference type="EC" id="2.7.13.3"/>
    </reaction>
</comment>
<feature type="domain" description="Histidine kinase" evidence="3">
    <location>
        <begin position="198"/>
        <end position="419"/>
    </location>
</feature>
<dbReference type="Gene3D" id="3.30.565.10">
    <property type="entry name" value="Histidine kinase-like ATPase, C-terminal domain"/>
    <property type="match status" value="1"/>
</dbReference>
<evidence type="ECO:0000256" key="1">
    <source>
        <dbReference type="ARBA" id="ARBA00000085"/>
    </source>
</evidence>
<dbReference type="Gene3D" id="3.30.450.20">
    <property type="entry name" value="PAS domain"/>
    <property type="match status" value="1"/>
</dbReference>
<evidence type="ECO:0000259" key="4">
    <source>
        <dbReference type="PROSITE" id="PS50113"/>
    </source>
</evidence>
<dbReference type="SUPFAM" id="SSF47384">
    <property type="entry name" value="Homodimeric domain of signal transducing histidine kinase"/>
    <property type="match status" value="1"/>
</dbReference>
<dbReference type="PROSITE" id="PS50113">
    <property type="entry name" value="PAC"/>
    <property type="match status" value="1"/>
</dbReference>
<evidence type="ECO:0000256" key="2">
    <source>
        <dbReference type="ARBA" id="ARBA00012438"/>
    </source>
</evidence>
<dbReference type="EC" id="2.7.13.3" evidence="2"/>
<evidence type="ECO:0000259" key="3">
    <source>
        <dbReference type="PROSITE" id="PS50109"/>
    </source>
</evidence>
<sequence>MRDLPIFKQLLDLSQDCVKQLDLDGMVVAVNAPGVALLRLKDEHDLVGHAWVPMWPTAYQPVIAGALDAARAGERVHVTAVSELPGQGERWWSIVVGPLADADGRVTSLGAISREITERVQVERSLDALNGALRDSLARTRQQLHQVSRELSEAISTGDEANVLLQQQLDLAEMARNAAEQVVSQSQKSEAIGQIVVGMGHDFNNNLQIVLSALEAIPSVGELNPGQDRFLGFARAAAQHAALVSRRLLAFSRVHPFTPEHLDLATIVGEMVPLIRMTLGRDVAVTLTPAPEHLPTYADAHSIQQGLVNLCLNARDACQGSGTVAIRFGTQEVSGDEARAELGEGIYVFVDVEDDGTGMDEEVRERLFDPFFTTKHEGKGTGLGMTQVLAAVRQSGGGIDVQSTPGVGTRIRLLLPRAFPLETATTEA</sequence>
<gene>
    <name evidence="5" type="ORF">P3W24_12100</name>
</gene>
<protein>
    <recommendedName>
        <fullName evidence="2">histidine kinase</fullName>
        <ecNumber evidence="2">2.7.13.3</ecNumber>
    </recommendedName>
</protein>
<dbReference type="InterPro" id="IPR004358">
    <property type="entry name" value="Sig_transdc_His_kin-like_C"/>
</dbReference>
<organism evidence="5 6">
    <name type="scientific">Luteibacter sahnii</name>
    <dbReference type="NCBI Taxonomy" id="3021977"/>
    <lineage>
        <taxon>Bacteria</taxon>
        <taxon>Pseudomonadati</taxon>
        <taxon>Pseudomonadota</taxon>
        <taxon>Gammaproteobacteria</taxon>
        <taxon>Lysobacterales</taxon>
        <taxon>Rhodanobacteraceae</taxon>
        <taxon>Luteibacter</taxon>
    </lineage>
</organism>
<evidence type="ECO:0000313" key="5">
    <source>
        <dbReference type="EMBL" id="MDF4025709.1"/>
    </source>
</evidence>
<dbReference type="InterPro" id="IPR036097">
    <property type="entry name" value="HisK_dim/P_sf"/>
</dbReference>